<dbReference type="OrthoDB" id="8772754at2"/>
<sequence>MQIELYFAPGACSFVPHAGLEVVKAATGQDFTPHMVKLHKGEHKTPEYLAMNPEGLVPVLKVDGHPLSQIVAICDFIDRGFPQAGLLPADSWARAQAMSRFAWMNNTVHPTFTHVFMPNKFTGDEAAQAAIKAHAIEQYRKHLARIEHMVEHAGTPYLLGDRVSFLDAYALTLLRWGGYAGIDPESLPKLWSHVQRVADTAPVAAAIERERLQLNVYKPA</sequence>
<evidence type="ECO:0000259" key="1">
    <source>
        <dbReference type="PROSITE" id="PS50404"/>
    </source>
</evidence>
<feature type="domain" description="GST N-terminal" evidence="1">
    <location>
        <begin position="1"/>
        <end position="85"/>
    </location>
</feature>
<dbReference type="RefSeq" id="WP_147702308.1">
    <property type="nucleotide sequence ID" value="NZ_VDUY01000001.1"/>
</dbReference>
<feature type="domain" description="GST C-terminal" evidence="2">
    <location>
        <begin position="90"/>
        <end position="216"/>
    </location>
</feature>
<dbReference type="InterPro" id="IPR004046">
    <property type="entry name" value="GST_C"/>
</dbReference>
<proteinExistence type="predicted"/>
<dbReference type="Gene3D" id="1.20.1050.10">
    <property type="match status" value="1"/>
</dbReference>
<dbReference type="SUPFAM" id="SSF47616">
    <property type="entry name" value="GST C-terminal domain-like"/>
    <property type="match status" value="1"/>
</dbReference>
<keyword evidence="4" id="KW-1185">Reference proteome</keyword>
<keyword evidence="3" id="KW-0808">Transferase</keyword>
<dbReference type="GO" id="GO:0016740">
    <property type="term" value="F:transferase activity"/>
    <property type="evidence" value="ECO:0007669"/>
    <property type="project" value="UniProtKB-KW"/>
</dbReference>
<dbReference type="Pfam" id="PF14497">
    <property type="entry name" value="GST_C_3"/>
    <property type="match status" value="1"/>
</dbReference>
<dbReference type="EMBL" id="VDUY01000001">
    <property type="protein sequence ID" value="TXL68167.1"/>
    <property type="molecule type" value="Genomic_DNA"/>
</dbReference>
<protein>
    <submittedName>
        <fullName evidence="3">Glutathione S-transferase family protein</fullName>
    </submittedName>
</protein>
<accession>A0A5C8P4S1</accession>
<dbReference type="PROSITE" id="PS50405">
    <property type="entry name" value="GST_CTER"/>
    <property type="match status" value="1"/>
</dbReference>
<dbReference type="Gene3D" id="3.40.30.10">
    <property type="entry name" value="Glutaredoxin"/>
    <property type="match status" value="1"/>
</dbReference>
<dbReference type="SFLD" id="SFLDS00019">
    <property type="entry name" value="Glutathione_Transferase_(cytos"/>
    <property type="match status" value="1"/>
</dbReference>
<dbReference type="PANTHER" id="PTHR44051">
    <property type="entry name" value="GLUTATHIONE S-TRANSFERASE-RELATED"/>
    <property type="match status" value="1"/>
</dbReference>
<dbReference type="PANTHER" id="PTHR44051:SF8">
    <property type="entry name" value="GLUTATHIONE S-TRANSFERASE GSTA"/>
    <property type="match status" value="1"/>
</dbReference>
<name>A0A5C8P4S1_9BURK</name>
<comment type="caution">
    <text evidence="3">The sequence shown here is derived from an EMBL/GenBank/DDBJ whole genome shotgun (WGS) entry which is preliminary data.</text>
</comment>
<dbReference type="SFLD" id="SFLDG01150">
    <property type="entry name" value="Main.1:_Beta-like"/>
    <property type="match status" value="1"/>
</dbReference>
<dbReference type="InterPro" id="IPR036249">
    <property type="entry name" value="Thioredoxin-like_sf"/>
</dbReference>
<dbReference type="AlphaFoldDB" id="A0A5C8P4S1"/>
<dbReference type="InterPro" id="IPR036282">
    <property type="entry name" value="Glutathione-S-Trfase_C_sf"/>
</dbReference>
<dbReference type="InterPro" id="IPR004045">
    <property type="entry name" value="Glutathione_S-Trfase_N"/>
</dbReference>
<dbReference type="SFLD" id="SFLDG00358">
    <property type="entry name" value="Main_(cytGST)"/>
    <property type="match status" value="1"/>
</dbReference>
<dbReference type="InterPro" id="IPR010987">
    <property type="entry name" value="Glutathione-S-Trfase_C-like"/>
</dbReference>
<evidence type="ECO:0000313" key="4">
    <source>
        <dbReference type="Proteomes" id="UP000321548"/>
    </source>
</evidence>
<evidence type="ECO:0000259" key="2">
    <source>
        <dbReference type="PROSITE" id="PS50405"/>
    </source>
</evidence>
<dbReference type="SUPFAM" id="SSF52833">
    <property type="entry name" value="Thioredoxin-like"/>
    <property type="match status" value="1"/>
</dbReference>
<dbReference type="CDD" id="cd03057">
    <property type="entry name" value="GST_N_Beta"/>
    <property type="match status" value="1"/>
</dbReference>
<evidence type="ECO:0000313" key="3">
    <source>
        <dbReference type="EMBL" id="TXL68167.1"/>
    </source>
</evidence>
<gene>
    <name evidence="3" type="ORF">FHP08_00220</name>
</gene>
<dbReference type="InterPro" id="IPR040079">
    <property type="entry name" value="Glutathione_S-Trfase"/>
</dbReference>
<dbReference type="Pfam" id="PF02798">
    <property type="entry name" value="GST_N"/>
    <property type="match status" value="1"/>
</dbReference>
<organism evidence="3 4">
    <name type="scientific">Zeimonas arvi</name>
    <dbReference type="NCBI Taxonomy" id="2498847"/>
    <lineage>
        <taxon>Bacteria</taxon>
        <taxon>Pseudomonadati</taxon>
        <taxon>Pseudomonadota</taxon>
        <taxon>Betaproteobacteria</taxon>
        <taxon>Burkholderiales</taxon>
        <taxon>Burkholderiaceae</taxon>
        <taxon>Zeimonas</taxon>
    </lineage>
</organism>
<reference evidence="3 4" key="1">
    <citation type="submission" date="2019-06" db="EMBL/GenBank/DDBJ databases">
        <title>Quisquiliibacterium sp. nov., isolated from a maize field.</title>
        <authorList>
            <person name="Lin S.-Y."/>
            <person name="Tsai C.-F."/>
            <person name="Young C.-C."/>
        </authorList>
    </citation>
    <scope>NUCLEOTIDE SEQUENCE [LARGE SCALE GENOMIC DNA]</scope>
    <source>
        <strain evidence="3 4">CC-CFT501</strain>
    </source>
</reference>
<dbReference type="Proteomes" id="UP000321548">
    <property type="component" value="Unassembled WGS sequence"/>
</dbReference>
<dbReference type="PROSITE" id="PS50404">
    <property type="entry name" value="GST_NTER"/>
    <property type="match status" value="1"/>
</dbReference>